<keyword evidence="2" id="KW-0067">ATP-binding</keyword>
<comment type="subcellular location">
    <subcellularLocation>
        <location evidence="2">Cytoplasm</location>
    </subcellularLocation>
</comment>
<dbReference type="GO" id="GO:0006400">
    <property type="term" value="P:tRNA modification"/>
    <property type="evidence" value="ECO:0007669"/>
    <property type="project" value="UniProtKB-UniRule"/>
</dbReference>
<sequence>MKVLGIIAEFNPLHKGHEYLLLQAREKCRADYTIVIMSGNFTQRGEPAIFDKFIRTRWALACGADAVLELPAVAATASAKDFARTGVSVLAGTGVVSHLAFGCENASLPLLDALADFLMEEPPDFRRALKEGLKSGLSWPAARSQALSRSFSPPDMVHQDSPQKKKQEDFLSDLLKQPNNILALEYLMALKELSGGQCPIRAVPVQRVHSGYHDESLDTPICSATALRRGIIERLDPSLWISQFPETIRACVAKHLKTIPPVTVSDFSQALGYRLMTTDRNDLQSYLDIDRELGHRIADYIEFYTGFEELCRDLSVRSYTATRVRRGLLHILLGIRQEDRKILEREHYAPYLRLLGFRKESSDLLSAIKKQSQLPIITRPARALEQLESPGARRLFNLDAFACALYDQTLSIKSHSPVIHEFRRKIITFCQ</sequence>
<dbReference type="Pfam" id="PF05636">
    <property type="entry name" value="HIGH_NTase1"/>
    <property type="match status" value="1"/>
</dbReference>
<dbReference type="EMBL" id="JACHFW010000008">
    <property type="protein sequence ID" value="MBB5264968.1"/>
    <property type="molecule type" value="Genomic_DNA"/>
</dbReference>
<dbReference type="GO" id="GO:0016879">
    <property type="term" value="F:ligase activity, forming carbon-nitrogen bonds"/>
    <property type="evidence" value="ECO:0007669"/>
    <property type="project" value="UniProtKB-UniRule"/>
</dbReference>
<evidence type="ECO:0000313" key="4">
    <source>
        <dbReference type="Proteomes" id="UP000543642"/>
    </source>
</evidence>
<comment type="function">
    <text evidence="2">Catalyzes the formation of N(4)-acetylcytidine (ac(4)C) at the wobble position of elongator tRNA(Met), using acetate and ATP as substrates. First activates an acetate ion to form acetyladenylate (Ac-AMP) and then transfers the acetyl group to tRNA to form ac(4)C34.</text>
</comment>
<dbReference type="AlphaFoldDB" id="A0A7W8M579"/>
<dbReference type="PANTHER" id="PTHR37825:SF1">
    <property type="entry name" value="TRNA(MET) CYTIDINE ACETATE LIGASE"/>
    <property type="match status" value="1"/>
</dbReference>
<dbReference type="InterPro" id="IPR008513">
    <property type="entry name" value="tRNA(Met)_cyd_acetate_ligase"/>
</dbReference>
<keyword evidence="2" id="KW-0436">Ligase</keyword>
<evidence type="ECO:0000256" key="1">
    <source>
        <dbReference type="ARBA" id="ARBA00022694"/>
    </source>
</evidence>
<feature type="binding site" evidence="2">
    <location>
        <begin position="7"/>
        <end position="20"/>
    </location>
    <ligand>
        <name>ATP</name>
        <dbReference type="ChEBI" id="CHEBI:30616"/>
    </ligand>
</feature>
<keyword evidence="2" id="KW-0694">RNA-binding</keyword>
<dbReference type="EC" id="6.3.4.-" evidence="2"/>
<keyword evidence="3" id="KW-0808">Transferase</keyword>
<comment type="caution">
    <text evidence="2">Lacks conserved residue(s) required for the propagation of feature annotation.</text>
</comment>
<gene>
    <name evidence="2" type="primary">tmcAL</name>
    <name evidence="3" type="ORF">HNP82_002107</name>
</gene>
<accession>A0A7W8M579</accession>
<name>A0A7W8M579_9FIRM</name>
<keyword evidence="1 2" id="KW-0819">tRNA processing</keyword>
<organism evidence="3 4">
    <name type="scientific">Catenibacillus scindens</name>
    <dbReference type="NCBI Taxonomy" id="673271"/>
    <lineage>
        <taxon>Bacteria</taxon>
        <taxon>Bacillati</taxon>
        <taxon>Bacillota</taxon>
        <taxon>Clostridia</taxon>
        <taxon>Lachnospirales</taxon>
        <taxon>Lachnospiraceae</taxon>
        <taxon>Catenibacillus</taxon>
    </lineage>
</organism>
<evidence type="ECO:0000256" key="2">
    <source>
        <dbReference type="HAMAP-Rule" id="MF_01539"/>
    </source>
</evidence>
<proteinExistence type="inferred from homology"/>
<dbReference type="SUPFAM" id="SSF52374">
    <property type="entry name" value="Nucleotidylyl transferase"/>
    <property type="match status" value="1"/>
</dbReference>
<comment type="similarity">
    <text evidence="2">Belongs to the TmcAL family.</text>
</comment>
<dbReference type="InterPro" id="IPR014729">
    <property type="entry name" value="Rossmann-like_a/b/a_fold"/>
</dbReference>
<dbReference type="GO" id="GO:0005524">
    <property type="term" value="F:ATP binding"/>
    <property type="evidence" value="ECO:0007669"/>
    <property type="project" value="UniProtKB-KW"/>
</dbReference>
<reference evidence="3 4" key="1">
    <citation type="submission" date="2020-08" db="EMBL/GenBank/DDBJ databases">
        <title>Genomic Encyclopedia of Type Strains, Phase IV (KMG-IV): sequencing the most valuable type-strain genomes for metagenomic binning, comparative biology and taxonomic classification.</title>
        <authorList>
            <person name="Goeker M."/>
        </authorList>
    </citation>
    <scope>NUCLEOTIDE SEQUENCE [LARGE SCALE GENOMIC DNA]</scope>
    <source>
        <strain evidence="3 4">DSM 106146</strain>
    </source>
</reference>
<keyword evidence="2" id="KW-0547">Nucleotide-binding</keyword>
<dbReference type="Gene3D" id="3.40.50.620">
    <property type="entry name" value="HUPs"/>
    <property type="match status" value="1"/>
</dbReference>
<keyword evidence="4" id="KW-1185">Reference proteome</keyword>
<dbReference type="RefSeq" id="WP_183774182.1">
    <property type="nucleotide sequence ID" value="NZ_CAWVEG010000092.1"/>
</dbReference>
<dbReference type="Proteomes" id="UP000543642">
    <property type="component" value="Unassembled WGS sequence"/>
</dbReference>
<comment type="catalytic activity">
    <reaction evidence="2">
        <text>cytidine(34) in elongator tRNA(Met) + acetate + ATP = N(4)-acetylcytidine(34) in elongator tRNA(Met) + AMP + diphosphate</text>
        <dbReference type="Rhea" id="RHEA:58144"/>
        <dbReference type="Rhea" id="RHEA-COMP:10693"/>
        <dbReference type="Rhea" id="RHEA-COMP:10694"/>
        <dbReference type="ChEBI" id="CHEBI:30089"/>
        <dbReference type="ChEBI" id="CHEBI:30616"/>
        <dbReference type="ChEBI" id="CHEBI:33019"/>
        <dbReference type="ChEBI" id="CHEBI:74900"/>
        <dbReference type="ChEBI" id="CHEBI:82748"/>
        <dbReference type="ChEBI" id="CHEBI:456215"/>
    </reaction>
</comment>
<evidence type="ECO:0000313" key="3">
    <source>
        <dbReference type="EMBL" id="MBB5264968.1"/>
    </source>
</evidence>
<feature type="binding site" evidence="2">
    <location>
        <position position="179"/>
    </location>
    <ligand>
        <name>ATP</name>
        <dbReference type="ChEBI" id="CHEBI:30616"/>
    </ligand>
</feature>
<protein>
    <recommendedName>
        <fullName evidence="2">tRNA(Met) cytidine acetate ligase</fullName>
        <ecNumber evidence="2">6.3.4.-</ecNumber>
    </recommendedName>
</protein>
<dbReference type="GO" id="GO:0016740">
    <property type="term" value="F:transferase activity"/>
    <property type="evidence" value="ECO:0007669"/>
    <property type="project" value="UniProtKB-KW"/>
</dbReference>
<dbReference type="GO" id="GO:0000049">
    <property type="term" value="F:tRNA binding"/>
    <property type="evidence" value="ECO:0007669"/>
    <property type="project" value="UniProtKB-KW"/>
</dbReference>
<comment type="caution">
    <text evidence="3">The sequence shown here is derived from an EMBL/GenBank/DDBJ whole genome shotgun (WGS) entry which is preliminary data.</text>
</comment>
<keyword evidence="2" id="KW-0963">Cytoplasm</keyword>
<feature type="binding site" evidence="2">
    <location>
        <position position="207"/>
    </location>
    <ligand>
        <name>ATP</name>
        <dbReference type="ChEBI" id="CHEBI:30616"/>
    </ligand>
</feature>
<keyword evidence="2" id="KW-0820">tRNA-binding</keyword>
<dbReference type="PANTHER" id="PTHR37825">
    <property type="entry name" value="TRNA(MET) CYTIDINE ACETATE LIGASE"/>
    <property type="match status" value="1"/>
</dbReference>
<dbReference type="GO" id="GO:0005737">
    <property type="term" value="C:cytoplasm"/>
    <property type="evidence" value="ECO:0007669"/>
    <property type="project" value="UniProtKB-SubCell"/>
</dbReference>
<dbReference type="HAMAP" id="MF_01539">
    <property type="entry name" value="TmcAL"/>
    <property type="match status" value="1"/>
</dbReference>
<feature type="binding site" evidence="2">
    <location>
        <position position="102"/>
    </location>
    <ligand>
        <name>ATP</name>
        <dbReference type="ChEBI" id="CHEBI:30616"/>
    </ligand>
</feature>